<organism evidence="1">
    <name type="scientific">Anguilla anguilla</name>
    <name type="common">European freshwater eel</name>
    <name type="synonym">Muraena anguilla</name>
    <dbReference type="NCBI Taxonomy" id="7936"/>
    <lineage>
        <taxon>Eukaryota</taxon>
        <taxon>Metazoa</taxon>
        <taxon>Chordata</taxon>
        <taxon>Craniata</taxon>
        <taxon>Vertebrata</taxon>
        <taxon>Euteleostomi</taxon>
        <taxon>Actinopterygii</taxon>
        <taxon>Neopterygii</taxon>
        <taxon>Teleostei</taxon>
        <taxon>Anguilliformes</taxon>
        <taxon>Anguillidae</taxon>
        <taxon>Anguilla</taxon>
    </lineage>
</organism>
<reference evidence="1" key="1">
    <citation type="submission" date="2014-11" db="EMBL/GenBank/DDBJ databases">
        <authorList>
            <person name="Amaro Gonzalez C."/>
        </authorList>
    </citation>
    <scope>NUCLEOTIDE SEQUENCE</scope>
</reference>
<sequence length="39" mass="4565">MGFSYATMDVARFIYVLIPQIVCFNLRSKLAKLLFSDRH</sequence>
<protein>
    <submittedName>
        <fullName evidence="1">Uncharacterized protein</fullName>
    </submittedName>
</protein>
<proteinExistence type="predicted"/>
<name>A0A0E9TW80_ANGAN</name>
<reference evidence="1" key="2">
    <citation type="journal article" date="2015" name="Fish Shellfish Immunol.">
        <title>Early steps in the European eel (Anguilla anguilla)-Vibrio vulnificus interaction in the gills: Role of the RtxA13 toxin.</title>
        <authorList>
            <person name="Callol A."/>
            <person name="Pajuelo D."/>
            <person name="Ebbesson L."/>
            <person name="Teles M."/>
            <person name="MacKenzie S."/>
            <person name="Amaro C."/>
        </authorList>
    </citation>
    <scope>NUCLEOTIDE SEQUENCE</scope>
</reference>
<accession>A0A0E9TW80</accession>
<dbReference type="AlphaFoldDB" id="A0A0E9TW80"/>
<evidence type="ECO:0000313" key="1">
    <source>
        <dbReference type="EMBL" id="JAH57190.1"/>
    </source>
</evidence>
<dbReference type="EMBL" id="GBXM01051387">
    <property type="protein sequence ID" value="JAH57190.1"/>
    <property type="molecule type" value="Transcribed_RNA"/>
</dbReference>